<evidence type="ECO:0000313" key="6">
    <source>
        <dbReference type="EMBL" id="KAL0952391.1"/>
    </source>
</evidence>
<sequence>MDAPSDIPYSGRSISRAPYGDVPAEARASSRLDVHIGPGATFNNATMNDVHGDQVNVHGNQINQKNIYKNALSTQLNYVASADIKSQSQDGCMPGTRVTVLQTMMEWSRNPDAPRIYWLSGAAGTGKSAIARSIARKLEQEKHLGGSFFCLRGNTDRSNARLIVPTLAYSLAVIIPKYRDALRAAFDDFAALGVAHWNVDHQVETVLSTPLSEVSTSHPGLVFVIDALDECQSPDDIVVLLKALSAAPLPCLPGVKFFLISRPEAHIRGAFLSRISRGDLSEILHLHKVEVKSDIRLYLGRQLEDIQSKNQDLPLGWPSEQYFEALVRLAGTLFISASTVIKYLRGRGPARRLQVIVGSTATPARPLTAEIDRMYTFIVEEATDPEEYSPEEIQLTKDIIAMVLAARRPLTLAVLAKLLEHPMSSTRWALDRLHAVIQVPEGDDGDSYITTYHASFADFMTSRSRSQPSLLISLPLAYAKLARRCMEVMKSELKFNIRAYKSSYLPDWEQELSPISPTLQYCCSTWPTTILAAEPDQRPSLFTLVEEFLEGQLLFWLEVWRSIARQHRHWHVLDDFLRCKSMPESLRALMEEATTFIKNYGFMGQYGCPHIYLSALPHLDVASRLGSCYRTKFNIPIITIRSKSQTMLPSGYNSYVAISSDGLHCVLDGGDNEFRVWDLSAGQPVMHRQEAIFREHATGWIIYAWDPVEGEPQPVLFPIASARRVLNMHWLASSPNGAHVLFTSNDFTLYTWNVASGRMSKLPLRSSAAWVVSALSEGGTYIAAALGDHCIHVWSVLTVELAITILVGHTNWVQSVAFSADGTRVVSCSYDCTIRCWDCSSGRQCLLIPWDVHPSRRHPTVLKFSTDGTHIIAGSPLGTIRIFDAVSGQPCHPSLVGHREALIAISFTPDGTRMISASKDGTVRIWDFTAWRKASCSIRPSTLRSPCSAVGSGNDSLNDHRALTHINAIEPGDGIYWLMGHHNERLMLLPNDKYLLQFPVIRIIPEVTTVTVDISGVAFGSRWTECYLPSTL</sequence>
<dbReference type="Proteomes" id="UP001556367">
    <property type="component" value="Unassembled WGS sequence"/>
</dbReference>
<keyword evidence="7" id="KW-1185">Reference proteome</keyword>
<reference evidence="7" key="1">
    <citation type="submission" date="2024-06" db="EMBL/GenBank/DDBJ databases">
        <title>Multi-omics analyses provide insights into the biosynthesis of the anticancer antibiotic pleurotin in Hohenbuehelia grisea.</title>
        <authorList>
            <person name="Weaver J.A."/>
            <person name="Alberti F."/>
        </authorList>
    </citation>
    <scope>NUCLEOTIDE SEQUENCE [LARGE SCALE GENOMIC DNA]</scope>
    <source>
        <strain evidence="7">T-177</strain>
    </source>
</reference>
<dbReference type="EMBL" id="JASNQZ010000010">
    <property type="protein sequence ID" value="KAL0952391.1"/>
    <property type="molecule type" value="Genomic_DNA"/>
</dbReference>
<dbReference type="Pfam" id="PF00400">
    <property type="entry name" value="WD40"/>
    <property type="match status" value="2"/>
</dbReference>
<dbReference type="SUPFAM" id="SSF50998">
    <property type="entry name" value="Quinoprotein alcohol dehydrogenase-like"/>
    <property type="match status" value="1"/>
</dbReference>
<dbReference type="CDD" id="cd00200">
    <property type="entry name" value="WD40"/>
    <property type="match status" value="1"/>
</dbReference>
<keyword evidence="2" id="KW-0677">Repeat</keyword>
<dbReference type="PANTHER" id="PTHR19848">
    <property type="entry name" value="WD40 REPEAT PROTEIN"/>
    <property type="match status" value="1"/>
</dbReference>
<feature type="region of interest" description="Disordered" evidence="4">
    <location>
        <begin position="1"/>
        <end position="21"/>
    </location>
</feature>
<feature type="repeat" description="WD" evidence="3">
    <location>
        <begin position="806"/>
        <end position="847"/>
    </location>
</feature>
<dbReference type="PROSITE" id="PS50294">
    <property type="entry name" value="WD_REPEATS_REGION"/>
    <property type="match status" value="2"/>
</dbReference>
<name>A0ABR3JAR9_9AGAR</name>
<dbReference type="Gene3D" id="2.130.10.10">
    <property type="entry name" value="YVTN repeat-like/Quinoprotein amine dehydrogenase"/>
    <property type="match status" value="2"/>
</dbReference>
<dbReference type="InterPro" id="IPR007111">
    <property type="entry name" value="NACHT_NTPase"/>
</dbReference>
<dbReference type="SUPFAM" id="SSF52540">
    <property type="entry name" value="P-loop containing nucleoside triphosphate hydrolases"/>
    <property type="match status" value="1"/>
</dbReference>
<dbReference type="PANTHER" id="PTHR19848:SF8">
    <property type="entry name" value="F-BOX AND WD REPEAT DOMAIN CONTAINING 7"/>
    <property type="match status" value="1"/>
</dbReference>
<gene>
    <name evidence="6" type="ORF">HGRIS_006667</name>
</gene>
<dbReference type="InterPro" id="IPR001680">
    <property type="entry name" value="WD40_rpt"/>
</dbReference>
<proteinExistence type="predicted"/>
<evidence type="ECO:0000256" key="2">
    <source>
        <dbReference type="ARBA" id="ARBA00022737"/>
    </source>
</evidence>
<keyword evidence="1 3" id="KW-0853">WD repeat</keyword>
<dbReference type="InterPro" id="IPR056884">
    <property type="entry name" value="NPHP3-like_N"/>
</dbReference>
<evidence type="ECO:0000256" key="1">
    <source>
        <dbReference type="ARBA" id="ARBA00022574"/>
    </source>
</evidence>
<evidence type="ECO:0000256" key="4">
    <source>
        <dbReference type="SAM" id="MobiDB-lite"/>
    </source>
</evidence>
<feature type="domain" description="NACHT" evidence="5">
    <location>
        <begin position="115"/>
        <end position="265"/>
    </location>
</feature>
<dbReference type="InterPro" id="IPR015943">
    <property type="entry name" value="WD40/YVTN_repeat-like_dom_sf"/>
</dbReference>
<dbReference type="PROSITE" id="PS50837">
    <property type="entry name" value="NACHT"/>
    <property type="match status" value="1"/>
</dbReference>
<comment type="caution">
    <text evidence="6">The sequence shown here is derived from an EMBL/GenBank/DDBJ whole genome shotgun (WGS) entry which is preliminary data.</text>
</comment>
<dbReference type="InterPro" id="IPR011047">
    <property type="entry name" value="Quinoprotein_ADH-like_sf"/>
</dbReference>
<dbReference type="Gene3D" id="3.40.50.300">
    <property type="entry name" value="P-loop containing nucleotide triphosphate hydrolases"/>
    <property type="match status" value="1"/>
</dbReference>
<dbReference type="InterPro" id="IPR027417">
    <property type="entry name" value="P-loop_NTPase"/>
</dbReference>
<evidence type="ECO:0000259" key="5">
    <source>
        <dbReference type="PROSITE" id="PS50837"/>
    </source>
</evidence>
<evidence type="ECO:0000313" key="7">
    <source>
        <dbReference type="Proteomes" id="UP001556367"/>
    </source>
</evidence>
<evidence type="ECO:0000256" key="3">
    <source>
        <dbReference type="PROSITE-ProRule" id="PRU00221"/>
    </source>
</evidence>
<feature type="repeat" description="WD" evidence="3">
    <location>
        <begin position="895"/>
        <end position="927"/>
    </location>
</feature>
<protein>
    <recommendedName>
        <fullName evidence="5">NACHT domain-containing protein</fullName>
    </recommendedName>
</protein>
<organism evidence="6 7">
    <name type="scientific">Hohenbuehelia grisea</name>
    <dbReference type="NCBI Taxonomy" id="104357"/>
    <lineage>
        <taxon>Eukaryota</taxon>
        <taxon>Fungi</taxon>
        <taxon>Dikarya</taxon>
        <taxon>Basidiomycota</taxon>
        <taxon>Agaricomycotina</taxon>
        <taxon>Agaricomycetes</taxon>
        <taxon>Agaricomycetidae</taxon>
        <taxon>Agaricales</taxon>
        <taxon>Pleurotineae</taxon>
        <taxon>Pleurotaceae</taxon>
        <taxon>Hohenbuehelia</taxon>
    </lineage>
</organism>
<dbReference type="PROSITE" id="PS50082">
    <property type="entry name" value="WD_REPEATS_2"/>
    <property type="match status" value="2"/>
</dbReference>
<dbReference type="Pfam" id="PF24883">
    <property type="entry name" value="NPHP3_N"/>
    <property type="match status" value="1"/>
</dbReference>
<dbReference type="SMART" id="SM00320">
    <property type="entry name" value="WD40"/>
    <property type="match status" value="4"/>
</dbReference>
<accession>A0ABR3JAR9</accession>